<evidence type="ECO:0000256" key="1">
    <source>
        <dbReference type="ARBA" id="ARBA00013194"/>
    </source>
</evidence>
<organism evidence="5 6">
    <name type="scientific">Phnomibacter ginsenosidimutans</name>
    <dbReference type="NCBI Taxonomy" id="2676868"/>
    <lineage>
        <taxon>Bacteria</taxon>
        <taxon>Pseudomonadati</taxon>
        <taxon>Bacteroidota</taxon>
        <taxon>Chitinophagia</taxon>
        <taxon>Chitinophagales</taxon>
        <taxon>Chitinophagaceae</taxon>
        <taxon>Phnomibacter</taxon>
    </lineage>
</organism>
<evidence type="ECO:0000256" key="2">
    <source>
        <dbReference type="ARBA" id="ARBA00023110"/>
    </source>
</evidence>
<dbReference type="KEGG" id="fls:GLV81_06030"/>
<dbReference type="InterPro" id="IPR044666">
    <property type="entry name" value="Cyclophilin_A-like"/>
</dbReference>
<evidence type="ECO:0000259" key="4">
    <source>
        <dbReference type="PROSITE" id="PS50072"/>
    </source>
</evidence>
<keyword evidence="2" id="KW-0697">Rotamase</keyword>
<keyword evidence="3 5" id="KW-0413">Isomerase</keyword>
<proteinExistence type="predicted"/>
<dbReference type="Pfam" id="PF00160">
    <property type="entry name" value="Pro_isomerase"/>
    <property type="match status" value="1"/>
</dbReference>
<accession>A0A6I6GSQ3</accession>
<dbReference type="PANTHER" id="PTHR45625:SF4">
    <property type="entry name" value="PEPTIDYLPROLYL ISOMERASE DOMAIN AND WD REPEAT-CONTAINING PROTEIN 1"/>
    <property type="match status" value="1"/>
</dbReference>
<dbReference type="PANTHER" id="PTHR45625">
    <property type="entry name" value="PEPTIDYL-PROLYL CIS-TRANS ISOMERASE-RELATED"/>
    <property type="match status" value="1"/>
</dbReference>
<feature type="domain" description="PPIase cyclophilin-type" evidence="4">
    <location>
        <begin position="34"/>
        <end position="198"/>
    </location>
</feature>
<name>A0A6I6GSQ3_9BACT</name>
<evidence type="ECO:0000313" key="6">
    <source>
        <dbReference type="Proteomes" id="UP000426027"/>
    </source>
</evidence>
<gene>
    <name evidence="5" type="ORF">GLV81_06030</name>
</gene>
<dbReference type="CDD" id="cd00317">
    <property type="entry name" value="cyclophilin"/>
    <property type="match status" value="1"/>
</dbReference>
<dbReference type="InterPro" id="IPR029000">
    <property type="entry name" value="Cyclophilin-like_dom_sf"/>
</dbReference>
<dbReference type="PROSITE" id="PS50072">
    <property type="entry name" value="CSA_PPIASE_2"/>
    <property type="match status" value="1"/>
</dbReference>
<dbReference type="EMBL" id="CP046566">
    <property type="protein sequence ID" value="QGW30002.1"/>
    <property type="molecule type" value="Genomic_DNA"/>
</dbReference>
<protein>
    <recommendedName>
        <fullName evidence="1">peptidylprolyl isomerase</fullName>
        <ecNumber evidence="1">5.2.1.8</ecNumber>
    </recommendedName>
</protein>
<keyword evidence="6" id="KW-1185">Reference proteome</keyword>
<evidence type="ECO:0000256" key="3">
    <source>
        <dbReference type="ARBA" id="ARBA00023235"/>
    </source>
</evidence>
<dbReference type="InterPro" id="IPR002130">
    <property type="entry name" value="Cyclophilin-type_PPIase_dom"/>
</dbReference>
<dbReference type="Gene3D" id="2.40.100.10">
    <property type="entry name" value="Cyclophilin-like"/>
    <property type="match status" value="1"/>
</dbReference>
<dbReference type="EC" id="5.2.1.8" evidence="1"/>
<reference evidence="5 6" key="1">
    <citation type="submission" date="2019-11" db="EMBL/GenBank/DDBJ databases">
        <authorList>
            <person name="Im W.T."/>
        </authorList>
    </citation>
    <scope>NUCLEOTIDE SEQUENCE [LARGE SCALE GENOMIC DNA]</scope>
    <source>
        <strain evidence="5 6">SB-02</strain>
    </source>
</reference>
<dbReference type="AlphaFoldDB" id="A0A6I6GSQ3"/>
<dbReference type="Proteomes" id="UP000426027">
    <property type="component" value="Chromosome"/>
</dbReference>
<dbReference type="GO" id="GO:0003755">
    <property type="term" value="F:peptidyl-prolyl cis-trans isomerase activity"/>
    <property type="evidence" value="ECO:0007669"/>
    <property type="project" value="UniProtKB-KW"/>
</dbReference>
<evidence type="ECO:0000313" key="5">
    <source>
        <dbReference type="EMBL" id="QGW30002.1"/>
    </source>
</evidence>
<sequence>MKQWIVLVCMSVLWAQCGPSSNEEKDGHPRIVIETQYGDIEAELYPDKAPQSVAAFLRFVDSGFYQRSSFYRILNQDNQPMGSAPAELIQGGLWGTGNKREYLKGIPHENTQQTGLRHINGALSLARQDTGTANTEFFICIGDQPGFDFGGDNNGDGQGYAVFGQVTKGMDVVQKIYRRPEENQYFTPQVDIITVRRK</sequence>
<dbReference type="SUPFAM" id="SSF50891">
    <property type="entry name" value="Cyclophilin-like"/>
    <property type="match status" value="1"/>
</dbReference>